<comment type="caution">
    <text evidence="1">The sequence shown here is derived from an EMBL/GenBank/DDBJ whole genome shotgun (WGS) entry which is preliminary data.</text>
</comment>
<accession>A0AAV1RBL9</accession>
<proteinExistence type="predicted"/>
<protein>
    <submittedName>
        <fullName evidence="1">Uncharacterized protein</fullName>
    </submittedName>
</protein>
<name>A0AAV1RBL9_9ROSI</name>
<reference evidence="1 2" key="1">
    <citation type="submission" date="2024-01" db="EMBL/GenBank/DDBJ databases">
        <authorList>
            <person name="Waweru B."/>
        </authorList>
    </citation>
    <scope>NUCLEOTIDE SEQUENCE [LARGE SCALE GENOMIC DNA]</scope>
</reference>
<evidence type="ECO:0000313" key="1">
    <source>
        <dbReference type="EMBL" id="CAK7329957.1"/>
    </source>
</evidence>
<keyword evidence="2" id="KW-1185">Reference proteome</keyword>
<organism evidence="1 2">
    <name type="scientific">Dovyalis caffra</name>
    <dbReference type="NCBI Taxonomy" id="77055"/>
    <lineage>
        <taxon>Eukaryota</taxon>
        <taxon>Viridiplantae</taxon>
        <taxon>Streptophyta</taxon>
        <taxon>Embryophyta</taxon>
        <taxon>Tracheophyta</taxon>
        <taxon>Spermatophyta</taxon>
        <taxon>Magnoliopsida</taxon>
        <taxon>eudicotyledons</taxon>
        <taxon>Gunneridae</taxon>
        <taxon>Pentapetalae</taxon>
        <taxon>rosids</taxon>
        <taxon>fabids</taxon>
        <taxon>Malpighiales</taxon>
        <taxon>Salicaceae</taxon>
        <taxon>Flacourtieae</taxon>
        <taxon>Dovyalis</taxon>
    </lineage>
</organism>
<evidence type="ECO:0000313" key="2">
    <source>
        <dbReference type="Proteomes" id="UP001314170"/>
    </source>
</evidence>
<sequence>MARPWRALQKLELVYGETESVVAEFGLKVVGFPKIINKQGAWWLVGLETCRSIFEPNGLGDIVLLEFKEKSGLLIWAAMTDTIFEVSTRYEV</sequence>
<dbReference type="EMBL" id="CAWUPB010000913">
    <property type="protein sequence ID" value="CAK7329957.1"/>
    <property type="molecule type" value="Genomic_DNA"/>
</dbReference>
<dbReference type="Proteomes" id="UP001314170">
    <property type="component" value="Unassembled WGS sequence"/>
</dbReference>
<dbReference type="AlphaFoldDB" id="A0AAV1RBL9"/>
<gene>
    <name evidence="1" type="ORF">DCAF_LOCUS7701</name>
</gene>